<dbReference type="OrthoDB" id="670235at2"/>
<protein>
    <submittedName>
        <fullName evidence="1">DUF3164 family protein</fullName>
    </submittedName>
</protein>
<organism evidence="1 2">
    <name type="scientific">Kaistella daneshvariae</name>
    <dbReference type="NCBI Taxonomy" id="2487074"/>
    <lineage>
        <taxon>Bacteria</taxon>
        <taxon>Pseudomonadati</taxon>
        <taxon>Bacteroidota</taxon>
        <taxon>Flavobacteriia</taxon>
        <taxon>Flavobacteriales</taxon>
        <taxon>Weeksellaceae</taxon>
        <taxon>Chryseobacterium group</taxon>
        <taxon>Kaistella</taxon>
    </lineage>
</organism>
<dbReference type="EMBL" id="RJUG01000002">
    <property type="protein sequence ID" value="ROI09769.1"/>
    <property type="molecule type" value="Genomic_DNA"/>
</dbReference>
<accession>A0A3N0X0G7</accession>
<gene>
    <name evidence="1" type="ORF">EGI11_03155</name>
</gene>
<dbReference type="Pfam" id="PF11363">
    <property type="entry name" value="DUF3164"/>
    <property type="match status" value="1"/>
</dbReference>
<dbReference type="RefSeq" id="WP_123265022.1">
    <property type="nucleotide sequence ID" value="NZ_RJUG01000002.1"/>
</dbReference>
<comment type="caution">
    <text evidence="1">The sequence shown here is derived from an EMBL/GenBank/DDBJ whole genome shotgun (WGS) entry which is preliminary data.</text>
</comment>
<sequence length="209" mass="24115">MKLKQIPKDKIWIDESGTEIPYNRTTASERLKEKYAFALLSDAEAINQKAADFKTKITDLVQEVIEAAREENSVKLEGKGNYTWYNFNRTIKIEVNVQEQISFDELTIESAREKLMDLIRTNISGDDFIISIVEDAFQTSKGKLDPKKILGLRRHTERIKNAKLKAEWSDIMTLIDKSISRPNSKTYFKVWKKDAEGKYKGVELNFSAL</sequence>
<dbReference type="AlphaFoldDB" id="A0A3N0X0G7"/>
<name>A0A3N0X0G7_9FLAO</name>
<dbReference type="InterPro" id="IPR021505">
    <property type="entry name" value="Phage_B3_Orf6"/>
</dbReference>
<proteinExistence type="predicted"/>
<dbReference type="Proteomes" id="UP000270224">
    <property type="component" value="Unassembled WGS sequence"/>
</dbReference>
<evidence type="ECO:0000313" key="1">
    <source>
        <dbReference type="EMBL" id="ROI09769.1"/>
    </source>
</evidence>
<reference evidence="2" key="2">
    <citation type="submission" date="2018-11" db="EMBL/GenBank/DDBJ databases">
        <title>Proposal to divide the Flavobacteriaceae and reorganize its genera based on Amino Acid Identity values calculated from whole genome sequences.</title>
        <authorList>
            <person name="Nicholson A.C."/>
            <person name="Gulvik C.A."/>
            <person name="Whitney A.M."/>
            <person name="Humrighouse B.W."/>
            <person name="Bell M."/>
            <person name="Holmens B."/>
            <person name="Steigerwalt A."/>
            <person name="Villarma A."/>
            <person name="Sheth M."/>
            <person name="Batra D."/>
            <person name="Pryor J."/>
            <person name="Bernardet J.-F."/>
            <person name="Hugo C."/>
            <person name="Kampfer P."/>
            <person name="Newman J."/>
            <person name="Mcquiston J.R."/>
        </authorList>
    </citation>
    <scope>NUCLEOTIDE SEQUENCE [LARGE SCALE GENOMIC DNA]</scope>
    <source>
        <strain evidence="2">H3056</strain>
    </source>
</reference>
<reference evidence="2" key="1">
    <citation type="submission" date="2018-11" db="EMBL/GenBank/DDBJ databases">
        <title>Proposal to divide the Flavobacteriaceae and reorganize its genera based on Amino Acid Identity values calculated from whole genome sequences.</title>
        <authorList>
            <person name="Nicholson A.C."/>
            <person name="Gulvik C.A."/>
            <person name="Whitney A.M."/>
            <person name="Humrighouse B.W."/>
            <person name="Bell M."/>
            <person name="Holmes B."/>
            <person name="Steigerwalt A."/>
            <person name="Villarma A."/>
            <person name="Sheth M."/>
            <person name="Batra D."/>
            <person name="Pryor J."/>
            <person name="Bernardet J.-F."/>
            <person name="Hugo C."/>
            <person name="Kampfer P."/>
            <person name="Newman J."/>
            <person name="Mcquiston J.R."/>
        </authorList>
    </citation>
    <scope>NUCLEOTIDE SEQUENCE [LARGE SCALE GENOMIC DNA]</scope>
    <source>
        <strain evidence="2">H3056</strain>
    </source>
</reference>
<evidence type="ECO:0000313" key="2">
    <source>
        <dbReference type="Proteomes" id="UP000270224"/>
    </source>
</evidence>